<reference evidence="1" key="1">
    <citation type="journal article" date="2014" name="Front. Microbiol.">
        <title>High frequency of phylogenetically diverse reductive dehalogenase-homologous genes in deep subseafloor sedimentary metagenomes.</title>
        <authorList>
            <person name="Kawai M."/>
            <person name="Futagami T."/>
            <person name="Toyoda A."/>
            <person name="Takaki Y."/>
            <person name="Nishi S."/>
            <person name="Hori S."/>
            <person name="Arai W."/>
            <person name="Tsubouchi T."/>
            <person name="Morono Y."/>
            <person name="Uchiyama I."/>
            <person name="Ito T."/>
            <person name="Fujiyama A."/>
            <person name="Inagaki F."/>
            <person name="Takami H."/>
        </authorList>
    </citation>
    <scope>NUCLEOTIDE SEQUENCE</scope>
    <source>
        <strain evidence="1">Expedition CK06-06</strain>
    </source>
</reference>
<feature type="non-terminal residue" evidence="1">
    <location>
        <position position="84"/>
    </location>
</feature>
<evidence type="ECO:0000313" key="1">
    <source>
        <dbReference type="EMBL" id="GAF70748.1"/>
    </source>
</evidence>
<name>X0RPN1_9ZZZZ</name>
<dbReference type="AlphaFoldDB" id="X0RPN1"/>
<protein>
    <submittedName>
        <fullName evidence="1">Uncharacterized protein</fullName>
    </submittedName>
</protein>
<organism evidence="1">
    <name type="scientific">marine sediment metagenome</name>
    <dbReference type="NCBI Taxonomy" id="412755"/>
    <lineage>
        <taxon>unclassified sequences</taxon>
        <taxon>metagenomes</taxon>
        <taxon>ecological metagenomes</taxon>
    </lineage>
</organism>
<proteinExistence type="predicted"/>
<accession>X0RPN1</accession>
<gene>
    <name evidence="1" type="ORF">S01H1_15116</name>
</gene>
<dbReference type="EMBL" id="BARS01007890">
    <property type="protein sequence ID" value="GAF70748.1"/>
    <property type="molecule type" value="Genomic_DNA"/>
</dbReference>
<sequence length="84" mass="8921">MDASDIFNRGASVLRVLILTYEDTGLPIDLDGLDEITFDVIHTVTARTLDTFTLTGGTVTKLDPAAGQARFIVPQSVSALAKLG</sequence>
<comment type="caution">
    <text evidence="1">The sequence shown here is derived from an EMBL/GenBank/DDBJ whole genome shotgun (WGS) entry which is preliminary data.</text>
</comment>